<dbReference type="SMART" id="SM00119">
    <property type="entry name" value="HECTc"/>
    <property type="match status" value="1"/>
</dbReference>
<dbReference type="GO" id="GO:0006511">
    <property type="term" value="P:ubiquitin-dependent protein catabolic process"/>
    <property type="evidence" value="ECO:0007669"/>
    <property type="project" value="TreeGrafter"/>
</dbReference>
<evidence type="ECO:0000256" key="5">
    <source>
        <dbReference type="ARBA" id="ARBA00022786"/>
    </source>
</evidence>
<dbReference type="InterPro" id="IPR050409">
    <property type="entry name" value="E3_ubiq-protein_ligase"/>
</dbReference>
<dbReference type="GO" id="GO:0005737">
    <property type="term" value="C:cytoplasm"/>
    <property type="evidence" value="ECO:0007669"/>
    <property type="project" value="TreeGrafter"/>
</dbReference>
<evidence type="ECO:0000256" key="2">
    <source>
        <dbReference type="ARBA" id="ARBA00004906"/>
    </source>
</evidence>
<dbReference type="InterPro" id="IPR000569">
    <property type="entry name" value="HECT_dom"/>
</dbReference>
<dbReference type="Proteomes" id="UP001162131">
    <property type="component" value="Unassembled WGS sequence"/>
</dbReference>
<organism evidence="8 9">
    <name type="scientific">Blepharisma stoltei</name>
    <dbReference type="NCBI Taxonomy" id="1481888"/>
    <lineage>
        <taxon>Eukaryota</taxon>
        <taxon>Sar</taxon>
        <taxon>Alveolata</taxon>
        <taxon>Ciliophora</taxon>
        <taxon>Postciliodesmatophora</taxon>
        <taxon>Heterotrichea</taxon>
        <taxon>Heterotrichida</taxon>
        <taxon>Blepharismidae</taxon>
        <taxon>Blepharisma</taxon>
    </lineage>
</organism>
<dbReference type="Gene3D" id="3.30.2160.10">
    <property type="entry name" value="Hect, E3 ligase catalytic domain"/>
    <property type="match status" value="1"/>
</dbReference>
<comment type="caution">
    <text evidence="8">The sequence shown here is derived from an EMBL/GenBank/DDBJ whole genome shotgun (WGS) entry which is preliminary data.</text>
</comment>
<evidence type="ECO:0000313" key="9">
    <source>
        <dbReference type="Proteomes" id="UP001162131"/>
    </source>
</evidence>
<protein>
    <recommendedName>
        <fullName evidence="3">HECT-type E3 ubiquitin transferase</fullName>
        <ecNumber evidence="3">2.3.2.26</ecNumber>
    </recommendedName>
</protein>
<feature type="domain" description="HECT" evidence="7">
    <location>
        <begin position="107"/>
        <end position="442"/>
    </location>
</feature>
<sequence length="443" mass="51060">MGNYVRRGTGILGTNAECPICKRKFNLWTTFNNFNSHIDACLQKGPPPKKSFDDSSINNSDLYDPNILSLKQKCEDLKVPWTDNHVYIIIERENLVYESLNQINQLGEYEIRSEFQIFFSGEIAQDAGGLMKEWLNLLMAELLSESWGMFVLANTQEVAYTIPIKEVESLSMYYYLFGRAIGKALLENVPINCHLSKVIFKHILQLRVELEDLRYIDEELYKSLCYMLQNPINGVFFETFSVKKRHLGDEFIMALVQDGQNIEVNDANKEEYAIKRAELELHNGFYEAIENIKNGFYFVVPFNVISHLTPEELEQALCGIDIIDIVDWQLNTEYKSPFSENHKVIVWFWKILRRLSQSQLSNLLVFVTGTSRLPIGGFTSLKTLRGDSAKFTIESVKYVPGILPRAHTCFNRLDLPIYQSKKELKKALLFVIENHSIGFGLDN</sequence>
<dbReference type="SUPFAM" id="SSF56204">
    <property type="entry name" value="Hect, E3 ligase catalytic domain"/>
    <property type="match status" value="1"/>
</dbReference>
<dbReference type="GO" id="GO:0016567">
    <property type="term" value="P:protein ubiquitination"/>
    <property type="evidence" value="ECO:0007669"/>
    <property type="project" value="TreeGrafter"/>
</dbReference>
<feature type="active site" description="Glycyl thioester intermediate" evidence="6">
    <location>
        <position position="409"/>
    </location>
</feature>
<dbReference type="PROSITE" id="PS50237">
    <property type="entry name" value="HECT"/>
    <property type="match status" value="1"/>
</dbReference>
<dbReference type="EMBL" id="CAJZBQ010000045">
    <property type="protein sequence ID" value="CAG9328257.1"/>
    <property type="molecule type" value="Genomic_DNA"/>
</dbReference>
<evidence type="ECO:0000256" key="1">
    <source>
        <dbReference type="ARBA" id="ARBA00000885"/>
    </source>
</evidence>
<comment type="catalytic activity">
    <reaction evidence="1">
        <text>S-ubiquitinyl-[E2 ubiquitin-conjugating enzyme]-L-cysteine + [acceptor protein]-L-lysine = [E2 ubiquitin-conjugating enzyme]-L-cysteine + N(6)-ubiquitinyl-[acceptor protein]-L-lysine.</text>
        <dbReference type="EC" id="2.3.2.26"/>
    </reaction>
</comment>
<dbReference type="FunFam" id="3.30.2410.10:FF:000009">
    <property type="entry name" value="Probable E3 ubiquitin-protein ligase HECTD2"/>
    <property type="match status" value="1"/>
</dbReference>
<keyword evidence="9" id="KW-1185">Reference proteome</keyword>
<proteinExistence type="predicted"/>
<name>A0AAU9JPL4_9CILI</name>
<evidence type="ECO:0000259" key="7">
    <source>
        <dbReference type="PROSITE" id="PS50237"/>
    </source>
</evidence>
<dbReference type="PANTHER" id="PTHR11254">
    <property type="entry name" value="HECT DOMAIN UBIQUITIN-PROTEIN LIGASE"/>
    <property type="match status" value="1"/>
</dbReference>
<keyword evidence="5 6" id="KW-0833">Ubl conjugation pathway</keyword>
<dbReference type="Gene3D" id="3.30.160.60">
    <property type="entry name" value="Classic Zinc Finger"/>
    <property type="match status" value="1"/>
</dbReference>
<dbReference type="GO" id="GO:0061630">
    <property type="term" value="F:ubiquitin protein ligase activity"/>
    <property type="evidence" value="ECO:0007669"/>
    <property type="project" value="UniProtKB-EC"/>
</dbReference>
<evidence type="ECO:0000313" key="8">
    <source>
        <dbReference type="EMBL" id="CAG9328257.1"/>
    </source>
</evidence>
<evidence type="ECO:0000256" key="3">
    <source>
        <dbReference type="ARBA" id="ARBA00012485"/>
    </source>
</evidence>
<accession>A0AAU9JPL4</accession>
<evidence type="ECO:0000256" key="6">
    <source>
        <dbReference type="PROSITE-ProRule" id="PRU00104"/>
    </source>
</evidence>
<dbReference type="InterPro" id="IPR035983">
    <property type="entry name" value="Hect_E3_ubiquitin_ligase"/>
</dbReference>
<dbReference type="AlphaFoldDB" id="A0AAU9JPL4"/>
<dbReference type="EC" id="2.3.2.26" evidence="3"/>
<dbReference type="Pfam" id="PF00632">
    <property type="entry name" value="HECT"/>
    <property type="match status" value="1"/>
</dbReference>
<gene>
    <name evidence="8" type="ORF">BSTOLATCC_MIC45712</name>
</gene>
<dbReference type="PANTHER" id="PTHR11254:SF440">
    <property type="entry name" value="E3 UBIQUITIN-PROTEIN LIGASE NEDD-4"/>
    <property type="match status" value="1"/>
</dbReference>
<reference evidence="8" key="1">
    <citation type="submission" date="2021-09" db="EMBL/GenBank/DDBJ databases">
        <authorList>
            <consortium name="AG Swart"/>
            <person name="Singh M."/>
            <person name="Singh A."/>
            <person name="Seah K."/>
            <person name="Emmerich C."/>
        </authorList>
    </citation>
    <scope>NUCLEOTIDE SEQUENCE</scope>
    <source>
        <strain evidence="8">ATCC30299</strain>
    </source>
</reference>
<comment type="pathway">
    <text evidence="2">Protein modification; protein ubiquitination.</text>
</comment>
<keyword evidence="4" id="KW-0808">Transferase</keyword>
<evidence type="ECO:0000256" key="4">
    <source>
        <dbReference type="ARBA" id="ARBA00022679"/>
    </source>
</evidence>
<dbReference type="Gene3D" id="3.30.2410.10">
    <property type="entry name" value="Hect, E3 ligase catalytic domain"/>
    <property type="match status" value="1"/>
</dbReference>
<dbReference type="Gene3D" id="3.90.1750.10">
    <property type="entry name" value="Hect, E3 ligase catalytic domains"/>
    <property type="match status" value="1"/>
</dbReference>